<reference evidence="1 2" key="1">
    <citation type="submission" date="2018-07" db="EMBL/GenBank/DDBJ databases">
        <title>Leeuwenhoekiella genomics.</title>
        <authorList>
            <person name="Tahon G."/>
            <person name="Willems A."/>
        </authorList>
    </citation>
    <scope>NUCLEOTIDE SEQUENCE [LARGE SCALE GENOMIC DNA]</scope>
    <source>
        <strain evidence="1 2">LMG 1345</strain>
    </source>
</reference>
<protein>
    <submittedName>
        <fullName evidence="1">Uncharacterized protein</fullName>
    </submittedName>
</protein>
<evidence type="ECO:0000313" key="1">
    <source>
        <dbReference type="EMBL" id="RXG27231.1"/>
    </source>
</evidence>
<evidence type="ECO:0000313" key="2">
    <source>
        <dbReference type="Proteomes" id="UP000290608"/>
    </source>
</evidence>
<comment type="caution">
    <text evidence="1">The sequence shown here is derived from an EMBL/GenBank/DDBJ whole genome shotgun (WGS) entry which is preliminary data.</text>
</comment>
<accession>A0A4Q0PJ79</accession>
<gene>
    <name evidence="1" type="ORF">DSL99_3023</name>
</gene>
<sequence>MAKLVSKLSAFTGTIDGITYYAKRQAGLSQIGSTH</sequence>
<organism evidence="1 2">
    <name type="scientific">Leeuwenhoekiella marinoflava</name>
    <dbReference type="NCBI Taxonomy" id="988"/>
    <lineage>
        <taxon>Bacteria</taxon>
        <taxon>Pseudomonadati</taxon>
        <taxon>Bacteroidota</taxon>
        <taxon>Flavobacteriia</taxon>
        <taxon>Flavobacteriales</taxon>
        <taxon>Flavobacteriaceae</taxon>
        <taxon>Leeuwenhoekiella</taxon>
    </lineage>
</organism>
<name>A0A4Q0PJ79_9FLAO</name>
<dbReference type="EMBL" id="QOVL01000016">
    <property type="protein sequence ID" value="RXG27231.1"/>
    <property type="molecule type" value="Genomic_DNA"/>
</dbReference>
<dbReference type="AlphaFoldDB" id="A0A4Q0PJ79"/>
<proteinExistence type="predicted"/>
<dbReference type="Proteomes" id="UP000290608">
    <property type="component" value="Unassembled WGS sequence"/>
</dbReference>